<proteinExistence type="predicted"/>
<feature type="compositionally biased region" description="Basic and acidic residues" evidence="1">
    <location>
        <begin position="355"/>
        <end position="374"/>
    </location>
</feature>
<reference evidence="3" key="1">
    <citation type="submission" date="2008-12" db="EMBL/GenBank/DDBJ databases">
        <title>Annotation of Streptomyces ghanaensis ATCC 14672.</title>
        <authorList>
            <consortium name="The Broad Institute Genome Sequencing Platform"/>
            <consortium name="Broad Institute Microbial Sequencing Center"/>
            <person name="Fischbach M."/>
            <person name="Ward D."/>
            <person name="Young S."/>
            <person name="Kodira C.D."/>
            <person name="Zeng Q."/>
            <person name="Koehrsen M."/>
            <person name="Godfrey P."/>
            <person name="Alvarado L."/>
            <person name="Berlin A.M."/>
            <person name="Borenstein D."/>
            <person name="Chen Z."/>
            <person name="Engels R."/>
            <person name="Freedman E."/>
            <person name="Gellesch M."/>
            <person name="Goldberg J."/>
            <person name="Griggs A."/>
            <person name="Gujja S."/>
            <person name="Heiman D.I."/>
            <person name="Hepburn T.A."/>
            <person name="Howarth C."/>
            <person name="Jen D."/>
            <person name="Larson L."/>
            <person name="Lewis B."/>
            <person name="Mehta T."/>
            <person name="Park D."/>
            <person name="Pearson M."/>
            <person name="Roberts A."/>
            <person name="Saif S."/>
            <person name="Shea T.D."/>
            <person name="Shenoy N."/>
            <person name="Sisk P."/>
            <person name="Stolte C."/>
            <person name="Sykes S.N."/>
            <person name="Walk T."/>
            <person name="White J."/>
            <person name="Yandava C."/>
            <person name="Straight P."/>
            <person name="Clardy J."/>
            <person name="Hung D."/>
            <person name="Kolter R."/>
            <person name="Mekalanos J."/>
            <person name="Walker S."/>
            <person name="Walsh C.T."/>
            <person name="Wieland B.L.C."/>
            <person name="Ilzarbe M."/>
            <person name="Galagan J."/>
            <person name="Nusbaum C."/>
            <person name="Birren B."/>
        </authorList>
    </citation>
    <scope>NUCLEOTIDE SEQUENCE [LARGE SCALE GENOMIC DNA]</scope>
    <source>
        <strain evidence="3">ATCC 14672 / DSM 40746 / JCM 4963 / KCTC 9882 / NRRL B-12104 / FH 1290</strain>
    </source>
</reference>
<sequence length="419" mass="47742">MGSSHSDQVERTPNSRQPPAGWPGAVGGRTTPDRWLERPMTDVTAGQSRESRLDALSPKQLEAAETTLRRGTWAITAGAVLFSVLTVTPLVERVTPEGWQWTAPILPIVVDTAVVIVVRLDSTVSRLGGSTGGWPAVLRWMTGLFTLLLNIGDSALKRDLVGVAVHAVAPLLLIVTAEAGLAYRRKIHVQLERLERSRREEEERSRQEAEAHRERERLEREREQQRREQLEREAREHAEQLERERLEREDRRAREEREHAAALERERAEREAQQRREEREAAERLRREEQERADRERAEQLERERQEREREAAERADREQREREARERAAARREQPTPRAVNGAERPALTAVPVNEDRSKMVEPAAREHVLTGERAGKTVRQLAEETGWSVGWVSARLREQRGKSGGVLVPAAAGGGQR</sequence>
<evidence type="ECO:0000313" key="2">
    <source>
        <dbReference type="EMBL" id="EFE72625.2"/>
    </source>
</evidence>
<feature type="compositionally biased region" description="Basic and acidic residues" evidence="1">
    <location>
        <begin position="198"/>
        <end position="336"/>
    </location>
</feature>
<feature type="region of interest" description="Disordered" evidence="1">
    <location>
        <begin position="1"/>
        <end position="51"/>
    </location>
</feature>
<dbReference type="eggNOG" id="ENOG502ZI1K">
    <property type="taxonomic scope" value="Bacteria"/>
</dbReference>
<feature type="region of interest" description="Disordered" evidence="1">
    <location>
        <begin position="198"/>
        <end position="374"/>
    </location>
</feature>
<protein>
    <submittedName>
        <fullName evidence="2">Predicted protein</fullName>
    </submittedName>
</protein>
<name>D6AAU0_STRV1</name>
<evidence type="ECO:0000313" key="3">
    <source>
        <dbReference type="Proteomes" id="UP000003824"/>
    </source>
</evidence>
<dbReference type="EMBL" id="DS999643">
    <property type="protein sequence ID" value="EFE72625.2"/>
    <property type="molecule type" value="Genomic_DNA"/>
</dbReference>
<dbReference type="AlphaFoldDB" id="D6AAU0"/>
<accession>D6AAU0</accession>
<evidence type="ECO:0000256" key="1">
    <source>
        <dbReference type="SAM" id="MobiDB-lite"/>
    </source>
</evidence>
<feature type="compositionally biased region" description="Basic and acidic residues" evidence="1">
    <location>
        <begin position="31"/>
        <end position="40"/>
    </location>
</feature>
<gene>
    <name evidence="2" type="ORF">SSFG_07860</name>
</gene>
<feature type="compositionally biased region" description="Polar residues" evidence="1">
    <location>
        <begin position="1"/>
        <end position="17"/>
    </location>
</feature>
<dbReference type="Proteomes" id="UP000003824">
    <property type="component" value="Unassembled WGS sequence"/>
</dbReference>
<organism evidence="2 3">
    <name type="scientific">Streptomyces viridosporus (strain ATCC 14672 / DSM 40746 / JCM 4963 / KCTC 9882 / NRRL B-12104 / FH 1290)</name>
    <name type="common">Streptomyces ghanaensis</name>
    <dbReference type="NCBI Taxonomy" id="566461"/>
    <lineage>
        <taxon>Bacteria</taxon>
        <taxon>Bacillati</taxon>
        <taxon>Actinomycetota</taxon>
        <taxon>Actinomycetes</taxon>
        <taxon>Kitasatosporales</taxon>
        <taxon>Streptomycetaceae</taxon>
        <taxon>Streptomyces</taxon>
    </lineage>
</organism>